<dbReference type="AlphaFoldDB" id="A0A5B0NR80"/>
<feature type="region of interest" description="Disordered" evidence="1">
    <location>
        <begin position="63"/>
        <end position="99"/>
    </location>
</feature>
<accession>A0A5B0NR80</accession>
<dbReference type="Proteomes" id="UP000324748">
    <property type="component" value="Unassembled WGS sequence"/>
</dbReference>
<keyword evidence="4" id="KW-1185">Reference proteome</keyword>
<proteinExistence type="predicted"/>
<evidence type="ECO:0000313" key="3">
    <source>
        <dbReference type="EMBL" id="KAA1091162.1"/>
    </source>
</evidence>
<evidence type="ECO:0000256" key="1">
    <source>
        <dbReference type="SAM" id="MobiDB-lite"/>
    </source>
</evidence>
<protein>
    <submittedName>
        <fullName evidence="3">Uncharacterized protein</fullName>
    </submittedName>
</protein>
<reference evidence="4 5" key="1">
    <citation type="submission" date="2019-05" db="EMBL/GenBank/DDBJ databases">
        <title>Emergence of the Ug99 lineage of the wheat stem rust pathogen through somatic hybridization.</title>
        <authorList>
            <person name="Li F."/>
            <person name="Upadhyaya N.M."/>
            <person name="Sperschneider J."/>
            <person name="Matny O."/>
            <person name="Nguyen-Phuc H."/>
            <person name="Mago R."/>
            <person name="Raley C."/>
            <person name="Miller M.E."/>
            <person name="Silverstein K.A.T."/>
            <person name="Henningsen E."/>
            <person name="Hirsch C.D."/>
            <person name="Visser B."/>
            <person name="Pretorius Z.A."/>
            <person name="Steffenson B.J."/>
            <person name="Schwessinger B."/>
            <person name="Dodds P.N."/>
            <person name="Figueroa M."/>
        </authorList>
    </citation>
    <scope>NUCLEOTIDE SEQUENCE [LARGE SCALE GENOMIC DNA]</scope>
    <source>
        <strain evidence="3">21-0</strain>
        <strain evidence="2 5">Ug99</strain>
    </source>
</reference>
<evidence type="ECO:0000313" key="4">
    <source>
        <dbReference type="Proteomes" id="UP000324748"/>
    </source>
</evidence>
<comment type="caution">
    <text evidence="3">The sequence shown here is derived from an EMBL/GenBank/DDBJ whole genome shotgun (WGS) entry which is preliminary data.</text>
</comment>
<dbReference type="EMBL" id="VSWC01000092">
    <property type="protein sequence ID" value="KAA1091162.1"/>
    <property type="molecule type" value="Genomic_DNA"/>
</dbReference>
<organism evidence="3 4">
    <name type="scientific">Puccinia graminis f. sp. tritici</name>
    <dbReference type="NCBI Taxonomy" id="56615"/>
    <lineage>
        <taxon>Eukaryota</taxon>
        <taxon>Fungi</taxon>
        <taxon>Dikarya</taxon>
        <taxon>Basidiomycota</taxon>
        <taxon>Pucciniomycotina</taxon>
        <taxon>Pucciniomycetes</taxon>
        <taxon>Pucciniales</taxon>
        <taxon>Pucciniaceae</taxon>
        <taxon>Puccinia</taxon>
    </lineage>
</organism>
<sequence>MQNLGFPLLPSWIILIPAANRIMNLSGNSDPFDWGCRACEASPIPNGTEVALRARALHASPLKRGTRLKSGSISPSRGGPWSSARDPNRDRDFVKFEHL</sequence>
<dbReference type="Proteomes" id="UP000325313">
    <property type="component" value="Unassembled WGS sequence"/>
</dbReference>
<gene>
    <name evidence="3" type="ORF">PGT21_027421</name>
    <name evidence="2" type="ORF">PGTUg99_016268</name>
</gene>
<name>A0A5B0NR80_PUCGR</name>
<dbReference type="EMBL" id="VDEP01000471">
    <property type="protein sequence ID" value="KAA1075811.1"/>
    <property type="molecule type" value="Genomic_DNA"/>
</dbReference>
<evidence type="ECO:0000313" key="2">
    <source>
        <dbReference type="EMBL" id="KAA1075811.1"/>
    </source>
</evidence>
<evidence type="ECO:0000313" key="5">
    <source>
        <dbReference type="Proteomes" id="UP000325313"/>
    </source>
</evidence>
<feature type="compositionally biased region" description="Basic and acidic residues" evidence="1">
    <location>
        <begin position="86"/>
        <end position="99"/>
    </location>
</feature>